<keyword evidence="2" id="KW-1185">Reference proteome</keyword>
<evidence type="ECO:0000313" key="1">
    <source>
        <dbReference type="EMBL" id="MCX3264518.1"/>
    </source>
</evidence>
<dbReference type="Proteomes" id="UP001142592">
    <property type="component" value="Unassembled WGS sequence"/>
</dbReference>
<accession>A0A9X3DBA2</accession>
<gene>
    <name evidence="1" type="ORF">OQZ29_07170</name>
</gene>
<sequence>MKLVLCWLFTALVPYIALSQEKIAKLYPVKKGQTVDFKFDYPKIIRVSNWDKNEISVEASIKVNGVAANDVFSLSNSEADGKVLIENKVDMDKVPQRFYTVENGEKQIFDSRAQMEAFIKEKGNTVTSSYQTKDIEILIDIKLPANVVTNVTATYGVVEVADFNGPITIDAKFGGIDARLSQQQVGTLKMTNRFGKIYTNYNFQPNEVKEQRFFTSIAAHPGKGASYDFNSSFGNIYLRNP</sequence>
<evidence type="ECO:0000313" key="2">
    <source>
        <dbReference type="Proteomes" id="UP001142592"/>
    </source>
</evidence>
<dbReference type="AlphaFoldDB" id="A0A9X3DBA2"/>
<name>A0A9X3DBA2_9SPHI</name>
<proteinExistence type="predicted"/>
<evidence type="ECO:0008006" key="3">
    <source>
        <dbReference type="Google" id="ProtNLM"/>
    </source>
</evidence>
<reference evidence="1" key="1">
    <citation type="submission" date="2022-11" db="EMBL/GenBank/DDBJ databases">
        <authorList>
            <person name="Graham C."/>
            <person name="Newman J.D."/>
        </authorList>
    </citation>
    <scope>NUCLEOTIDE SEQUENCE</scope>
    <source>
        <strain evidence="1">DSM 19486</strain>
    </source>
</reference>
<dbReference type="EMBL" id="JAPJUH010000002">
    <property type="protein sequence ID" value="MCX3264518.1"/>
    <property type="molecule type" value="Genomic_DNA"/>
</dbReference>
<protein>
    <recommendedName>
        <fullName evidence="3">Adhesin domain-containing protein</fullName>
    </recommendedName>
</protein>
<comment type="caution">
    <text evidence="1">The sequence shown here is derived from an EMBL/GenBank/DDBJ whole genome shotgun (WGS) entry which is preliminary data.</text>
</comment>
<dbReference type="RefSeq" id="WP_266268685.1">
    <property type="nucleotide sequence ID" value="NZ_JAPJUH010000002.1"/>
</dbReference>
<organism evidence="1 2">
    <name type="scientific">Pedobacter agri</name>
    <dbReference type="NCBI Taxonomy" id="454586"/>
    <lineage>
        <taxon>Bacteria</taxon>
        <taxon>Pseudomonadati</taxon>
        <taxon>Bacteroidota</taxon>
        <taxon>Sphingobacteriia</taxon>
        <taxon>Sphingobacteriales</taxon>
        <taxon>Sphingobacteriaceae</taxon>
        <taxon>Pedobacter</taxon>
    </lineage>
</organism>